<dbReference type="InterPro" id="IPR011623">
    <property type="entry name" value="7TMR_DISM_rcpt_extracell_dom1"/>
</dbReference>
<name>A0A4Z1C4U8_9GAMM</name>
<evidence type="ECO:0000313" key="8">
    <source>
        <dbReference type="Proteomes" id="UP000298325"/>
    </source>
</evidence>
<feature type="domain" description="GGDEF" evidence="6">
    <location>
        <begin position="474"/>
        <end position="608"/>
    </location>
</feature>
<dbReference type="Gene3D" id="3.30.70.270">
    <property type="match status" value="1"/>
</dbReference>
<dbReference type="GO" id="GO:0052621">
    <property type="term" value="F:diguanylate cyclase activity"/>
    <property type="evidence" value="ECO:0007669"/>
    <property type="project" value="UniProtKB-EC"/>
</dbReference>
<feature type="coiled-coil region" evidence="3">
    <location>
        <begin position="419"/>
        <end position="446"/>
    </location>
</feature>
<feature type="transmembrane region" description="Helical" evidence="4">
    <location>
        <begin position="345"/>
        <end position="364"/>
    </location>
</feature>
<accession>A0A4Z1C4U8</accession>
<evidence type="ECO:0000259" key="6">
    <source>
        <dbReference type="PROSITE" id="PS50887"/>
    </source>
</evidence>
<organism evidence="7 8">
    <name type="scientific">Marinobacter confluentis</name>
    <dbReference type="NCBI Taxonomy" id="1697557"/>
    <lineage>
        <taxon>Bacteria</taxon>
        <taxon>Pseudomonadati</taxon>
        <taxon>Pseudomonadota</taxon>
        <taxon>Gammaproteobacteria</taxon>
        <taxon>Pseudomonadales</taxon>
        <taxon>Marinobacteraceae</taxon>
        <taxon>Marinobacter</taxon>
    </lineage>
</organism>
<dbReference type="PROSITE" id="PS50887">
    <property type="entry name" value="GGDEF"/>
    <property type="match status" value="1"/>
</dbReference>
<comment type="caution">
    <text evidence="7">The sequence shown here is derived from an EMBL/GenBank/DDBJ whole genome shotgun (WGS) entry which is preliminary data.</text>
</comment>
<keyword evidence="3" id="KW-0175">Coiled coil</keyword>
<keyword evidence="4" id="KW-0472">Membrane</keyword>
<proteinExistence type="predicted"/>
<dbReference type="InterPro" id="IPR029787">
    <property type="entry name" value="Nucleotide_cyclase"/>
</dbReference>
<dbReference type="Pfam" id="PF00990">
    <property type="entry name" value="GGDEF"/>
    <property type="match status" value="1"/>
</dbReference>
<evidence type="ECO:0000256" key="5">
    <source>
        <dbReference type="SAM" id="SignalP"/>
    </source>
</evidence>
<dbReference type="Pfam" id="PF07696">
    <property type="entry name" value="7TMR-DISMED2"/>
    <property type="match status" value="1"/>
</dbReference>
<dbReference type="InterPro" id="IPR050469">
    <property type="entry name" value="Diguanylate_Cyclase"/>
</dbReference>
<gene>
    <name evidence="7" type="ORF">E5Q11_02400</name>
</gene>
<feature type="transmembrane region" description="Helical" evidence="4">
    <location>
        <begin position="291"/>
        <end position="308"/>
    </location>
</feature>
<feature type="signal peptide" evidence="5">
    <location>
        <begin position="1"/>
        <end position="20"/>
    </location>
</feature>
<dbReference type="OrthoDB" id="5289013at2"/>
<dbReference type="PANTHER" id="PTHR45138:SF24">
    <property type="entry name" value="DIGUANYLATE CYCLASE DGCC-RELATED"/>
    <property type="match status" value="1"/>
</dbReference>
<dbReference type="FunFam" id="3.30.70.270:FF:000001">
    <property type="entry name" value="Diguanylate cyclase domain protein"/>
    <property type="match status" value="1"/>
</dbReference>
<protein>
    <recommendedName>
        <fullName evidence="2">diguanylate cyclase</fullName>
        <ecNumber evidence="2">2.7.7.65</ecNumber>
    </recommendedName>
</protein>
<dbReference type="NCBIfam" id="TIGR00254">
    <property type="entry name" value="GGDEF"/>
    <property type="match status" value="1"/>
</dbReference>
<dbReference type="PANTHER" id="PTHR45138">
    <property type="entry name" value="REGULATORY COMPONENTS OF SENSORY TRANSDUCTION SYSTEM"/>
    <property type="match status" value="1"/>
</dbReference>
<evidence type="ECO:0000256" key="4">
    <source>
        <dbReference type="SAM" id="Phobius"/>
    </source>
</evidence>
<dbReference type="EMBL" id="SRPF01000001">
    <property type="protein sequence ID" value="TGN41411.1"/>
    <property type="molecule type" value="Genomic_DNA"/>
</dbReference>
<dbReference type="GO" id="GO:1902201">
    <property type="term" value="P:negative regulation of bacterial-type flagellum-dependent cell motility"/>
    <property type="evidence" value="ECO:0007669"/>
    <property type="project" value="TreeGrafter"/>
</dbReference>
<keyword evidence="8" id="KW-1185">Reference proteome</keyword>
<dbReference type="InterPro" id="IPR000160">
    <property type="entry name" value="GGDEF_dom"/>
</dbReference>
<feature type="transmembrane region" description="Helical" evidence="4">
    <location>
        <begin position="228"/>
        <end position="248"/>
    </location>
</feature>
<evidence type="ECO:0000256" key="1">
    <source>
        <dbReference type="ARBA" id="ARBA00001946"/>
    </source>
</evidence>
<dbReference type="InterPro" id="IPR043128">
    <property type="entry name" value="Rev_trsase/Diguanyl_cyclase"/>
</dbReference>
<dbReference type="SUPFAM" id="SSF55073">
    <property type="entry name" value="Nucleotide cyclase"/>
    <property type="match status" value="1"/>
</dbReference>
<evidence type="ECO:0000256" key="3">
    <source>
        <dbReference type="SAM" id="Coils"/>
    </source>
</evidence>
<dbReference type="RefSeq" id="WP_135801796.1">
    <property type="nucleotide sequence ID" value="NZ_SRPF01000001.1"/>
</dbReference>
<keyword evidence="4" id="KW-1133">Transmembrane helix</keyword>
<feature type="transmembrane region" description="Helical" evidence="4">
    <location>
        <begin position="314"/>
        <end position="333"/>
    </location>
</feature>
<dbReference type="Gene3D" id="2.60.40.2380">
    <property type="match status" value="1"/>
</dbReference>
<evidence type="ECO:0000313" key="7">
    <source>
        <dbReference type="EMBL" id="TGN41411.1"/>
    </source>
</evidence>
<dbReference type="InterPro" id="IPR011622">
    <property type="entry name" value="7TMR_DISM_rcpt_extracell_dom2"/>
</dbReference>
<evidence type="ECO:0000256" key="2">
    <source>
        <dbReference type="ARBA" id="ARBA00012528"/>
    </source>
</evidence>
<dbReference type="CDD" id="cd01949">
    <property type="entry name" value="GGDEF"/>
    <property type="match status" value="1"/>
</dbReference>
<feature type="transmembrane region" description="Helical" evidence="4">
    <location>
        <begin position="198"/>
        <end position="216"/>
    </location>
</feature>
<dbReference type="Pfam" id="PF07695">
    <property type="entry name" value="7TMR-DISM_7TM"/>
    <property type="match status" value="1"/>
</dbReference>
<dbReference type="SMART" id="SM00267">
    <property type="entry name" value="GGDEF"/>
    <property type="match status" value="1"/>
</dbReference>
<feature type="transmembrane region" description="Helical" evidence="4">
    <location>
        <begin position="260"/>
        <end position="279"/>
    </location>
</feature>
<reference evidence="7 8" key="1">
    <citation type="submission" date="2019-04" db="EMBL/GenBank/DDBJ databases">
        <authorList>
            <person name="Park S."/>
            <person name="Yoon J.-H."/>
        </authorList>
    </citation>
    <scope>NUCLEOTIDE SEQUENCE [LARGE SCALE GENOMIC DNA]</scope>
    <source>
        <strain evidence="7 8">HJM-18</strain>
    </source>
</reference>
<dbReference type="GO" id="GO:0005886">
    <property type="term" value="C:plasma membrane"/>
    <property type="evidence" value="ECO:0007669"/>
    <property type="project" value="TreeGrafter"/>
</dbReference>
<dbReference type="AlphaFoldDB" id="A0A4Z1C4U8"/>
<sequence length="610" mass="67813">MPYLRCLLVFATLMITGFSANETNGATGDCPVLDASNAAERDALMHYVCFVAAGPGDEAHSVADPSELPGNQQWTPANGHDLIFSQTDSVYWVQLKVSNLSDARQFWYLKLNYPLLDQIGFWISGNSADQQIMTGDQHPFASRGIDYRYYLFPVTLNAGENATVTLRIQSSGALNVPLSLSTPDVIIADSNHLTLAHGLFYGALAIFAIFNLLLYFSSGTIYYFHNAFYMASLAMFLFAMGGFANQYFWPNSTGFANTSIPLLIAVCTLAITLFGRSFLDISPDTFADRLLKAQAWLSGALALLAFVLPYSLSIIINAIVGLSSIASLFITGFIRWREGYMPAKWYVLAWSGMLAGTLIYTLAAFGYLTDFLAREIFMQVAVGTQVLLLNYAIVQRWRLLNQKLLDIEHDARIQLEQKVHERTSQLRSTMRELEQANRQLAAMSLNDSLTGLHNRRHMDNLLPELCAESRRTGQPLTLALLDADHFKSVNDRWGHDFGDTCLKHIAEILSRHVKRPRDVAIRFGGEEFALLLPGTEAAGALRLCQRILEDMQQSVVKTATDGPVTITMSAGTATLLQNEDDRELFRRADEALYRAKVGGRNQIIQAVEPD</sequence>
<dbReference type="EC" id="2.7.7.65" evidence="2"/>
<dbReference type="Proteomes" id="UP000298325">
    <property type="component" value="Unassembled WGS sequence"/>
</dbReference>
<keyword evidence="4" id="KW-0812">Transmembrane</keyword>
<feature type="chain" id="PRO_5021328880" description="diguanylate cyclase" evidence="5">
    <location>
        <begin position="21"/>
        <end position="610"/>
    </location>
</feature>
<dbReference type="GO" id="GO:0043709">
    <property type="term" value="P:cell adhesion involved in single-species biofilm formation"/>
    <property type="evidence" value="ECO:0007669"/>
    <property type="project" value="TreeGrafter"/>
</dbReference>
<keyword evidence="5" id="KW-0732">Signal</keyword>
<comment type="cofactor">
    <cofactor evidence="1">
        <name>Mg(2+)</name>
        <dbReference type="ChEBI" id="CHEBI:18420"/>
    </cofactor>
</comment>